<dbReference type="Proteomes" id="UP001065298">
    <property type="component" value="Chromosome 8"/>
</dbReference>
<evidence type="ECO:0000313" key="2">
    <source>
        <dbReference type="Proteomes" id="UP001065298"/>
    </source>
</evidence>
<accession>A0ACC0QNT2</accession>
<keyword evidence="2" id="KW-1185">Reference proteome</keyword>
<evidence type="ECO:0000313" key="1">
    <source>
        <dbReference type="EMBL" id="KAI8660114.1"/>
    </source>
</evidence>
<dbReference type="EMBL" id="CM046510">
    <property type="protein sequence ID" value="KAI8660114.1"/>
    <property type="molecule type" value="Genomic_DNA"/>
</dbReference>
<gene>
    <name evidence="1" type="ORF">NCS57_00987800</name>
</gene>
<protein>
    <submittedName>
        <fullName evidence="1">Uncharacterized protein</fullName>
    </submittedName>
</protein>
<sequence length="605" mass="68988">MASPLESLPVELFETIIQQTDLVEIWRLQQCNSALETTLDPYMIAEPHAVHKLMAWGCLRGNMWAIKKAPSLGGDISTVEVAWRNDGNIILASTLGLAAKRYHYDTFEFLLKSDAQPDVTIHFRQSAAFKRRLFTLQFPRFVQLCQEYGVKDKIPNIQANLDEVLVEAVKLNLKLNICQRWMDLGANPTGRVGKNWNPETALSLAILSGSIAVAKAMVSRGCELDLPIPGQVPNDCPPWQHRLEPWKYMPMIAAARRLASKGQTDMIELLLEAGADLNIKCRVWIQCWLDYDDQTQLVVTPLLIYILSVDFYNVTDLNHSLFRMVNWLLDRGADIRLPDRVHTDYSLGILDIWRHFKGPKCLLNDELFTIIKRFLENGAAKNNVPEWLAGQGVCPWELFPLDNPFTPEQQAVGIERWSVIIDLLLKDDNFDGKLSGHINGLLMKLLSYIMDCTFGRAQKAPDPCPPELFTKFYDISHPLMIQKLLSRGARINATSLALPGGQSILNVMRSKFERRYHPLPCRIGLEQKQQRSFISMLANLGAAPVFIQEEQSFRSKHRDHGIYQLWKWAFQGEVADEERLLWNPIAGALVDIPDRLDPQEREELR</sequence>
<reference evidence="1" key="1">
    <citation type="submission" date="2022-06" db="EMBL/GenBank/DDBJ databases">
        <title>Fusarium solani species complex genomes reveal bases of compartmentalisation and animal pathogenesis.</title>
        <authorList>
            <person name="Tsai I.J."/>
        </authorList>
    </citation>
    <scope>NUCLEOTIDE SEQUENCE</scope>
    <source>
        <strain evidence="1">Fu6.1</strain>
    </source>
</reference>
<organism evidence="1 2">
    <name type="scientific">Fusarium keratoplasticum</name>
    <dbReference type="NCBI Taxonomy" id="1328300"/>
    <lineage>
        <taxon>Eukaryota</taxon>
        <taxon>Fungi</taxon>
        <taxon>Dikarya</taxon>
        <taxon>Ascomycota</taxon>
        <taxon>Pezizomycotina</taxon>
        <taxon>Sordariomycetes</taxon>
        <taxon>Hypocreomycetidae</taxon>
        <taxon>Hypocreales</taxon>
        <taxon>Nectriaceae</taxon>
        <taxon>Fusarium</taxon>
        <taxon>Fusarium solani species complex</taxon>
    </lineage>
</organism>
<name>A0ACC0QNT2_9HYPO</name>
<comment type="caution">
    <text evidence="1">The sequence shown here is derived from an EMBL/GenBank/DDBJ whole genome shotgun (WGS) entry which is preliminary data.</text>
</comment>
<proteinExistence type="predicted"/>